<proteinExistence type="predicted"/>
<protein>
    <submittedName>
        <fullName evidence="2">Uncharacterized protein</fullName>
    </submittedName>
</protein>
<dbReference type="RefSeq" id="WP_219530695.1">
    <property type="nucleotide sequence ID" value="NZ_JAHKRM010000009.1"/>
</dbReference>
<accession>A0ABW4G8E1</accession>
<evidence type="ECO:0000313" key="3">
    <source>
        <dbReference type="Proteomes" id="UP001597097"/>
    </source>
</evidence>
<sequence>MTTWVSALGVSRADAAAARGDLRGRRVRQDRGNDPPADPATLLTPAQGKRARISVISFIGLVNEEQRQGFVNRLQMALFS</sequence>
<comment type="caution">
    <text evidence="2">The sequence shown here is derived from an EMBL/GenBank/DDBJ whole genome shotgun (WGS) entry which is preliminary data.</text>
</comment>
<evidence type="ECO:0000256" key="1">
    <source>
        <dbReference type="SAM" id="MobiDB-lite"/>
    </source>
</evidence>
<organism evidence="2 3">
    <name type="scientific">Nonomuraea guangzhouensis</name>
    <dbReference type="NCBI Taxonomy" id="1291555"/>
    <lineage>
        <taxon>Bacteria</taxon>
        <taxon>Bacillati</taxon>
        <taxon>Actinomycetota</taxon>
        <taxon>Actinomycetes</taxon>
        <taxon>Streptosporangiales</taxon>
        <taxon>Streptosporangiaceae</taxon>
        <taxon>Nonomuraea</taxon>
    </lineage>
</organism>
<evidence type="ECO:0000313" key="2">
    <source>
        <dbReference type="EMBL" id="MFD1538821.1"/>
    </source>
</evidence>
<feature type="compositionally biased region" description="Basic and acidic residues" evidence="1">
    <location>
        <begin position="20"/>
        <end position="33"/>
    </location>
</feature>
<dbReference type="Proteomes" id="UP001597097">
    <property type="component" value="Unassembled WGS sequence"/>
</dbReference>
<keyword evidence="3" id="KW-1185">Reference proteome</keyword>
<feature type="region of interest" description="Disordered" evidence="1">
    <location>
        <begin position="19"/>
        <end position="45"/>
    </location>
</feature>
<name>A0ABW4G8E1_9ACTN</name>
<gene>
    <name evidence="2" type="ORF">ACFSJ0_17320</name>
</gene>
<dbReference type="EMBL" id="JBHUCM010000014">
    <property type="protein sequence ID" value="MFD1538821.1"/>
    <property type="molecule type" value="Genomic_DNA"/>
</dbReference>
<reference evidence="3" key="1">
    <citation type="journal article" date="2019" name="Int. J. Syst. Evol. Microbiol.">
        <title>The Global Catalogue of Microorganisms (GCM) 10K type strain sequencing project: providing services to taxonomists for standard genome sequencing and annotation.</title>
        <authorList>
            <consortium name="The Broad Institute Genomics Platform"/>
            <consortium name="The Broad Institute Genome Sequencing Center for Infectious Disease"/>
            <person name="Wu L."/>
            <person name="Ma J."/>
        </authorList>
    </citation>
    <scope>NUCLEOTIDE SEQUENCE [LARGE SCALE GENOMIC DNA]</scope>
    <source>
        <strain evidence="3">CGMCC 1.15399</strain>
    </source>
</reference>